<feature type="region of interest" description="Disordered" evidence="3">
    <location>
        <begin position="2579"/>
        <end position="2629"/>
    </location>
</feature>
<keyword evidence="2" id="KW-0964">Secreted</keyword>
<gene>
    <name evidence="5" type="ORF">Cba03nite_36340</name>
</gene>
<protein>
    <recommendedName>
        <fullName evidence="7">Calcium-binding protein</fullName>
    </recommendedName>
</protein>
<dbReference type="InterPro" id="IPR011049">
    <property type="entry name" value="Serralysin-like_metalloprot_C"/>
</dbReference>
<dbReference type="PANTHER" id="PTHR38340:SF1">
    <property type="entry name" value="S-LAYER PROTEIN"/>
    <property type="match status" value="1"/>
</dbReference>
<organism evidence="5 6">
    <name type="scientific">Catellatospora bangladeshensis</name>
    <dbReference type="NCBI Taxonomy" id="310355"/>
    <lineage>
        <taxon>Bacteria</taxon>
        <taxon>Bacillati</taxon>
        <taxon>Actinomycetota</taxon>
        <taxon>Actinomycetes</taxon>
        <taxon>Micromonosporales</taxon>
        <taxon>Micromonosporaceae</taxon>
        <taxon>Catellatospora</taxon>
    </lineage>
</organism>
<feature type="compositionally biased region" description="Acidic residues" evidence="3">
    <location>
        <begin position="2595"/>
        <end position="2604"/>
    </location>
</feature>
<evidence type="ECO:0000313" key="6">
    <source>
        <dbReference type="Proteomes" id="UP000601223"/>
    </source>
</evidence>
<accession>A0A8J3NIB6</accession>
<evidence type="ECO:0000256" key="1">
    <source>
        <dbReference type="ARBA" id="ARBA00004613"/>
    </source>
</evidence>
<evidence type="ECO:0000256" key="2">
    <source>
        <dbReference type="ARBA" id="ARBA00022525"/>
    </source>
</evidence>
<dbReference type="Proteomes" id="UP000601223">
    <property type="component" value="Unassembled WGS sequence"/>
</dbReference>
<feature type="chain" id="PRO_5035168142" description="Calcium-binding protein" evidence="4">
    <location>
        <begin position="28"/>
        <end position="3251"/>
    </location>
</feature>
<feature type="region of interest" description="Disordered" evidence="3">
    <location>
        <begin position="88"/>
        <end position="108"/>
    </location>
</feature>
<dbReference type="EMBL" id="BONF01000019">
    <property type="protein sequence ID" value="GIF82285.1"/>
    <property type="molecule type" value="Genomic_DNA"/>
</dbReference>
<dbReference type="Gene3D" id="2.150.10.10">
    <property type="entry name" value="Serralysin-like metalloprotease, C-terminal"/>
    <property type="match status" value="6"/>
</dbReference>
<sequence>MRRWISTALAAVLALPLAAVYATPAHADEAWETALKGLATQAGDWAEQGLGQVGRLAQPIPLLGVSPGSLADADQLIARAADALQDDLTNDGTPVPGGGTLDSSLTTEPNGDHTLDLTLRHHKQLTKQQFAAAGVTLADAVSVEGWATLRLKLRVDASGTGAHLVRDSAAPRLDIDAVAHLGDTGQAKAALGILGVAVDQTSTLDLSAHFVVKVNDPDGDGRLAFGSGELGAPGSLAGLVQVGFDHAGGVIGTGPDGDLTETTTPGKAHAEIKLKAAPTQDPGGGAPVLNVAASVNAGITLDWPDITTGTPSVTTTGLDETLAKFQNMSLLDLGAGLAQVAELIGGVQASEHAGNRKLPFLKGTLADAVKINEQLVAFLGKFIRPKPGDANFQEGVDDPALAGQPRFTSLQDLFTKLAQEGLLDAAALPEGGAILADDKIAFPLKFGRTSDWIPLDTGAAKVTGKGAVFSPTGFTLSADKFTEGALVGQRVVAGTSGGTITANTKNSITLDAAGWVGGQPVDTSAWVISSGEAHIGAVELGGALTKPGSNGKTGLRGANAQSSFAEVKPSYQARVTIVLDLRPSTDPQVNADRVMLRTDPAVPLFTAAFPIRTGIDFYATAGFLKVKLGGNLEVGPATGTDMISVRFQQAADVSLATLFARLLTQHVPARPADLLAPSVSVKATGQVKISVPGASGSLGTGVGVDVAWTLPDAAPTVDTSSLSDLFATDFNPDDPQALMALVISALRQVNDAFLDPSAGSGPLSAKLPIIGRSAKQLLGSDESGVGKPVTYTDGADGATGLFHLVDAGRAAAPFGARLTGRTIVVGSHAYQISKVVDGSTLELDGGTQTRPSDGTAYAVRPELADAVDKLLADPPTTLQDAVDRLNTVLGTGSGFGFELDTAKPNGPHLKLSWTWKRQFHTGGPLSMSWDGTRNLVSVDAQGTFGVTVKGDASIGLLLPLRADGVPLIDKSSHAAVSVAADATNVALTAKVGPLELAVGKLPSDPATVKADLGFSLGGLDADAPFKDLLGADLTRTTAGVDCGAGTSGTAICVNAPVSSTICTPDGGTGNVLAVQLDKDLNTLGSSVPDFTGCFATFKLDPLDFTGGIDGYLSKMEEALRLASFDGKLPLVGDDLQQGQRFIADVREKVKEKIGPALATAGDNVAVGEAITNALKAETGFSGVKVTVDCTTASPCAAEEFKSIRIQLDAARGTVDPENGCTGDCLKKQVPLNIGIPGLALKAGKGEDGGITASLGWRVHLDVVLDRELGFYVATHGRDTGDDTKPELAIGAAFDLGDGSDETLNAQLAFIQVTAQKRDPASTKPLVSAYFGIDLHNGEASCWDGGCAADATRRLAPADLADIGAHVNVQLDADVDIDWLLKAKVAGDGVGSALPGIQAVFKLKWGIGNHSGPLSATTAEPLTIGFSDIKLDVGAFFSKILKPVLEKVKQVTGPLQPIIDTLYAPIPVLSDLSHAVDGPDITLVYLANKFSTLTGGPDLTFIDRIRDVIAFVNKIPNCSSSGDGCLIPLGDFLVNPGKALSTAVSPASAEGLIDKSNGYHPVGTQAVKDKVDELSDGEKLYAKPPSLAEGKSNAEKLGFAFPIFDNPASAFGLLLGQDIELVSFDSGPLSLGFTWRQSFGPVYAPPPVMITLAGSASVSARIRMGLDTKGIRSAIEAAQDGEAVDAIGILDGIYFKTTDEKGNAAPVITLKGEIAAGAQVTVLIVSAGVEGGVRLTIGFLWNDPDNDGKFRTSEFLQRLQVNPICLFTVSGQLSVFLKVYITINLFLFSKTFDFTLVNAVLLDFKAQPDCDPPPPELGAVHGDTLIVFAGRFGKPAQRGHAVWDNKNKGDVVKVYELHYADEELGQEADDDFDGVAVESLGRRQVFPNAGIKRVVVDGRLTGDFDAAESGMALTFLGDGDKSKTAQNNAGTVTSQFELDAVVVGTPGPDRIKTGAGNAWVQGGDGDDIITTGDVAPRDGRPMTVSWVAGGPGKDVITTGEGDDIVSGDGDLAISARPGEVKVTTPQGEVDLSGVVDWDPAKLHQPPTSATLGEAGDGDHIAVGHGANKVYGNDGDDVIGVNVDDKHGNGINTLVGGQGSDTISGGKGDDKIYTYSTAVPDTVDDDGYGPGTDVDKVDTGGGTDTVTGSQGVDLVTSHSPNGTTAKISGYGNADVLIGGYGTDEIYGGPGDDWVIAEPSRVETAASPVDDGFGTARTVTHEPLPSGVTSQTKLLVGGLGRDHVIGGDGGSTIFGDKHLPDELCVDSYSSGAQPPAEDQGSRDLILGGSGIEVVSAGGGDDRTDLGGGDDRACGQRGDDVLHLGDGADRAWGGLGKDQVFGDAADDTIFGNDGDDAAYGGDGLDTIEGDNGFDRIFGGEHDDVLYGGGRTATDADTGDQLFGEGGDDRIIGDNGTAKIGDMGPFPYDLDGSVPAAGGPDVIDAGTGDDIAYGGLAADTVLGGDGDDHLEGNNAGDTVRGGGDFDTIIGGSSQEASAGTGRPDTGDLLYGDGGADLILGDNAQVFADGTPTRVTQGRDFPARRVVLLDLGFTPVAGTSGNDYIDGGLDGDVAYGQAGADRVLGGSGQDYAEGGPGTDWIEGDGGDDDLVGGSSTEDTTGKGQPDQADAIWGGPGSDVALGDNGVVLRPLGGEQPTAATVRLGTGGQPIAARTVTMYDLTAPADATRSGGDRVSGGHGVDAAYGQDGDDALTGDGDGDYLEGNGGTDTLRGDLPLAAAGHAPVTALADPGWPGSASAAADLIGTVTPDGQDDLIGGSSRQGFRDGTDLIQGDGGADVILGDDGSLLRTLINGGTAERVYTERYPAGAVPADATVARTHDPALPGPSTRFCTTAQATCEPAGSFGADQLWGDAGQDGLWGQDGDDTIRGGDGDDDVFGELGADTLYGEAGDDAILGDRGGVVNQHLNPDDVAALGFTVTVSGTPQETYTGFRAGYYDRRADLLHDTDGDTWIGGSTSAPMPRDGYHNGGDDRIRGGTGADDIHAGFGDDLVNGDSGGDEIFGGGGADVLWGGKGCDPVFDAATVDCLKAGVFDPSARGDRDRFVDHVFGGAGAVSGPAVAGNLGSDMLDFKPRGTYPSCTTNPWPQTTGSVTVDPCAWFEMTDMTDGSPADNQHHQGTDWLYGGWDRDVLQGNVAQNGPNPGDRLLDWNGAYNLYTHCNAAYGGYNDVRQHSPSMQNFLQKLAWGAGAGRSATDATTSGTSAYLELALTYPGENSHGSGSAYPATPGHFDDPTSCTD</sequence>
<dbReference type="Pfam" id="PF00353">
    <property type="entry name" value="HemolysinCabind"/>
    <property type="match status" value="14"/>
</dbReference>
<dbReference type="PROSITE" id="PS00330">
    <property type="entry name" value="HEMOLYSIN_CALCIUM"/>
    <property type="match status" value="3"/>
</dbReference>
<keyword evidence="4" id="KW-0732">Signal</keyword>
<comment type="subcellular location">
    <subcellularLocation>
        <location evidence="1">Secreted</location>
    </subcellularLocation>
</comment>
<evidence type="ECO:0000313" key="5">
    <source>
        <dbReference type="EMBL" id="GIF82285.1"/>
    </source>
</evidence>
<proteinExistence type="predicted"/>
<feature type="signal peptide" evidence="4">
    <location>
        <begin position="1"/>
        <end position="27"/>
    </location>
</feature>
<reference evidence="5 6" key="1">
    <citation type="submission" date="2021-01" db="EMBL/GenBank/DDBJ databases">
        <title>Whole genome shotgun sequence of Catellatospora bangladeshensis NBRC 107357.</title>
        <authorList>
            <person name="Komaki H."/>
            <person name="Tamura T."/>
        </authorList>
    </citation>
    <scope>NUCLEOTIDE SEQUENCE [LARGE SCALE GENOMIC DNA]</scope>
    <source>
        <strain evidence="5 6">NBRC 107357</strain>
    </source>
</reference>
<dbReference type="InterPro" id="IPR050557">
    <property type="entry name" value="RTX_toxin/Mannuronan_C5-epim"/>
</dbReference>
<dbReference type="PANTHER" id="PTHR38340">
    <property type="entry name" value="S-LAYER PROTEIN"/>
    <property type="match status" value="1"/>
</dbReference>
<feature type="compositionally biased region" description="Low complexity" evidence="3">
    <location>
        <begin position="2142"/>
        <end position="2151"/>
    </location>
</feature>
<feature type="region of interest" description="Disordered" evidence="3">
    <location>
        <begin position="2678"/>
        <end position="2721"/>
    </location>
</feature>
<feature type="compositionally biased region" description="Acidic residues" evidence="3">
    <location>
        <begin position="2701"/>
        <end position="2714"/>
    </location>
</feature>
<comment type="caution">
    <text evidence="5">The sequence shown here is derived from an EMBL/GenBank/DDBJ whole genome shotgun (WGS) entry which is preliminary data.</text>
</comment>
<feature type="region of interest" description="Disordered" evidence="3">
    <location>
        <begin position="2133"/>
        <end position="2156"/>
    </location>
</feature>
<dbReference type="InterPro" id="IPR001343">
    <property type="entry name" value="Hemolysn_Ca-bd"/>
</dbReference>
<dbReference type="SUPFAM" id="SSF51120">
    <property type="entry name" value="beta-Roll"/>
    <property type="match status" value="8"/>
</dbReference>
<dbReference type="RefSeq" id="WP_203747229.1">
    <property type="nucleotide sequence ID" value="NZ_BONF01000019.1"/>
</dbReference>
<feature type="region of interest" description="Disordered" evidence="3">
    <location>
        <begin position="3229"/>
        <end position="3251"/>
    </location>
</feature>
<evidence type="ECO:0008006" key="7">
    <source>
        <dbReference type="Google" id="ProtNLM"/>
    </source>
</evidence>
<dbReference type="GO" id="GO:0005576">
    <property type="term" value="C:extracellular region"/>
    <property type="evidence" value="ECO:0007669"/>
    <property type="project" value="UniProtKB-SubCell"/>
</dbReference>
<evidence type="ECO:0000256" key="4">
    <source>
        <dbReference type="SAM" id="SignalP"/>
    </source>
</evidence>
<keyword evidence="6" id="KW-1185">Reference proteome</keyword>
<dbReference type="InterPro" id="IPR018511">
    <property type="entry name" value="Hemolysin-typ_Ca-bd_CS"/>
</dbReference>
<dbReference type="GO" id="GO:0005509">
    <property type="term" value="F:calcium ion binding"/>
    <property type="evidence" value="ECO:0007669"/>
    <property type="project" value="InterPro"/>
</dbReference>
<evidence type="ECO:0000256" key="3">
    <source>
        <dbReference type="SAM" id="MobiDB-lite"/>
    </source>
</evidence>
<name>A0A8J3NIB6_9ACTN</name>